<dbReference type="SUPFAM" id="SSF51219">
    <property type="entry name" value="TRAP-like"/>
    <property type="match status" value="1"/>
</dbReference>
<dbReference type="InterPro" id="IPR036983">
    <property type="entry name" value="AIM24_sf"/>
</dbReference>
<feature type="region of interest" description="Disordered" evidence="2">
    <location>
        <begin position="210"/>
        <end position="244"/>
    </location>
</feature>
<dbReference type="Proteomes" id="UP000309215">
    <property type="component" value="Unassembled WGS sequence"/>
</dbReference>
<dbReference type="InterPro" id="IPR011990">
    <property type="entry name" value="TPR-like_helical_dom_sf"/>
</dbReference>
<gene>
    <name evidence="3" type="ORF">E8A74_33450</name>
</gene>
<dbReference type="PROSITE" id="PS50005">
    <property type="entry name" value="TPR"/>
    <property type="match status" value="1"/>
</dbReference>
<dbReference type="SMART" id="SM00028">
    <property type="entry name" value="TPR"/>
    <property type="match status" value="3"/>
</dbReference>
<dbReference type="InterPro" id="IPR019734">
    <property type="entry name" value="TPR_rpt"/>
</dbReference>
<evidence type="ECO:0000313" key="4">
    <source>
        <dbReference type="Proteomes" id="UP000309215"/>
    </source>
</evidence>
<sequence length="445" mass="47520">MADRASPPRPPSGDPGEDFLFHLYRGGELLQDNRVVEARVELEQALELSPADPKGQDLLGVVYFRLGLYPRAIAIYEKLVQAYPESLEPRVNLALCFLKTGQPARARQELERVVAQQAGHQRAWGYLGLAHQALGDADRALHAFTRGGHEAMARRIMDATGMTLNGQRKPSLPPGSFQEIDRTMDLTPSSALPQSISAGWDALLAAADAGPPRATPAATTTATHAAKSDSPPRGPLSPTDLGRRHTLTFPAEGKIAAHPGGVLLVAATSGFAVRPSLVRSMAYTSGPRHKPMMRRMRGKSLEEPLGGEGDGLVELEGRGDLVLTPPPEHELVPISLEEEPLYLREDLLGGFEGAMSYENGRMPVGDGEAVGMVQLRGPGTLVARLKGPMLALDVREGKSTALHAPSVLGWMGRVIPRALPPSEAPAGVKSLVVFSGEGTVLLHGR</sequence>
<evidence type="ECO:0000256" key="1">
    <source>
        <dbReference type="PROSITE-ProRule" id="PRU00339"/>
    </source>
</evidence>
<feature type="repeat" description="TPR" evidence="1">
    <location>
        <begin position="53"/>
        <end position="86"/>
    </location>
</feature>
<name>A0A4U1J0W1_9BACT</name>
<dbReference type="InterPro" id="IPR016031">
    <property type="entry name" value="Trp_RNA-bd_attenuator-like_dom"/>
</dbReference>
<comment type="caution">
    <text evidence="3">The sequence shown here is derived from an EMBL/GenBank/DDBJ whole genome shotgun (WGS) entry which is preliminary data.</text>
</comment>
<protein>
    <submittedName>
        <fullName evidence="3">Tetratricopeptide repeat protein</fullName>
    </submittedName>
</protein>
<dbReference type="SUPFAM" id="SSF48452">
    <property type="entry name" value="TPR-like"/>
    <property type="match status" value="1"/>
</dbReference>
<reference evidence="3 4" key="1">
    <citation type="submission" date="2019-04" db="EMBL/GenBank/DDBJ databases">
        <authorList>
            <person name="Li Y."/>
            <person name="Wang J."/>
        </authorList>
    </citation>
    <scope>NUCLEOTIDE SEQUENCE [LARGE SCALE GENOMIC DNA]</scope>
    <source>
        <strain evidence="3 4">DSM 14668</strain>
    </source>
</reference>
<evidence type="ECO:0000313" key="3">
    <source>
        <dbReference type="EMBL" id="TKD00636.1"/>
    </source>
</evidence>
<dbReference type="Gene3D" id="1.25.40.10">
    <property type="entry name" value="Tetratricopeptide repeat domain"/>
    <property type="match status" value="1"/>
</dbReference>
<dbReference type="AlphaFoldDB" id="A0A4U1J0W1"/>
<dbReference type="RefSeq" id="WP_136933189.1">
    <property type="nucleotide sequence ID" value="NZ_SSMQ01000045.1"/>
</dbReference>
<feature type="compositionally biased region" description="Low complexity" evidence="2">
    <location>
        <begin position="210"/>
        <end position="225"/>
    </location>
</feature>
<keyword evidence="4" id="KW-1185">Reference proteome</keyword>
<dbReference type="OrthoDB" id="5507417at2"/>
<evidence type="ECO:0000256" key="2">
    <source>
        <dbReference type="SAM" id="MobiDB-lite"/>
    </source>
</evidence>
<proteinExistence type="predicted"/>
<dbReference type="Gene3D" id="3.60.160.10">
    <property type="entry name" value="Mitochondrial biogenesis AIM24"/>
    <property type="match status" value="1"/>
</dbReference>
<organism evidence="3 4">
    <name type="scientific">Polyangium fumosum</name>
    <dbReference type="NCBI Taxonomy" id="889272"/>
    <lineage>
        <taxon>Bacteria</taxon>
        <taxon>Pseudomonadati</taxon>
        <taxon>Myxococcota</taxon>
        <taxon>Polyangia</taxon>
        <taxon>Polyangiales</taxon>
        <taxon>Polyangiaceae</taxon>
        <taxon>Polyangium</taxon>
    </lineage>
</organism>
<dbReference type="Pfam" id="PF14559">
    <property type="entry name" value="TPR_19"/>
    <property type="match status" value="1"/>
</dbReference>
<accession>A0A4U1J0W1</accession>
<dbReference type="EMBL" id="SSMQ01000045">
    <property type="protein sequence ID" value="TKD00636.1"/>
    <property type="molecule type" value="Genomic_DNA"/>
</dbReference>
<keyword evidence="1" id="KW-0802">TPR repeat</keyword>